<reference evidence="1 2" key="1">
    <citation type="journal article" date="2016" name="Nat. Commun.">
        <title>Thousands of microbial genomes shed light on interconnected biogeochemical processes in an aquifer system.</title>
        <authorList>
            <person name="Anantharaman K."/>
            <person name="Brown C.T."/>
            <person name="Hug L.A."/>
            <person name="Sharon I."/>
            <person name="Castelle C.J."/>
            <person name="Probst A.J."/>
            <person name="Thomas B.C."/>
            <person name="Singh A."/>
            <person name="Wilkins M.J."/>
            <person name="Karaoz U."/>
            <person name="Brodie E.L."/>
            <person name="Williams K.H."/>
            <person name="Hubbard S.S."/>
            <person name="Banfield J.F."/>
        </authorList>
    </citation>
    <scope>NUCLEOTIDE SEQUENCE [LARGE SCALE GENOMIC DNA]</scope>
</reference>
<accession>A0A1F6FG03</accession>
<dbReference type="EMBL" id="MFMM01000001">
    <property type="protein sequence ID" value="OGG84780.1"/>
    <property type="molecule type" value="Genomic_DNA"/>
</dbReference>
<evidence type="ECO:0000313" key="2">
    <source>
        <dbReference type="Proteomes" id="UP000177325"/>
    </source>
</evidence>
<dbReference type="AlphaFoldDB" id="A0A1F6FG03"/>
<organism evidence="1 2">
    <name type="scientific">Candidatus Kaiserbacteria bacterium RIFCSPLOWO2_12_FULL_45_26</name>
    <dbReference type="NCBI Taxonomy" id="1798525"/>
    <lineage>
        <taxon>Bacteria</taxon>
        <taxon>Candidatus Kaiseribacteriota</taxon>
    </lineage>
</organism>
<comment type="caution">
    <text evidence="1">The sequence shown here is derived from an EMBL/GenBank/DDBJ whole genome shotgun (WGS) entry which is preliminary data.</text>
</comment>
<gene>
    <name evidence="1" type="ORF">A3G90_01705</name>
</gene>
<dbReference type="STRING" id="1798525.A3G90_01705"/>
<dbReference type="Proteomes" id="UP000177325">
    <property type="component" value="Unassembled WGS sequence"/>
</dbReference>
<evidence type="ECO:0000313" key="1">
    <source>
        <dbReference type="EMBL" id="OGG84780.1"/>
    </source>
</evidence>
<proteinExistence type="predicted"/>
<protein>
    <submittedName>
        <fullName evidence="1">Uncharacterized protein</fullName>
    </submittedName>
</protein>
<name>A0A1F6FG03_9BACT</name>
<sequence length="109" mass="12419">MCKVFIVGATGVRKIDSADLEAGVRLAQTFEKLAARDKPKPVAKMQSKPVARVCGTYAPAPLQQGGHLVKPFVEDKDDYGDHYRMRCNASHERRKTRFLTERRREVVRY</sequence>